<evidence type="ECO:0000256" key="1">
    <source>
        <dbReference type="SAM" id="MobiDB-lite"/>
    </source>
</evidence>
<name>A0A813DTQ0_POLGL</name>
<accession>A0A813DTQ0</accession>
<dbReference type="AlphaFoldDB" id="A0A813DTQ0"/>
<dbReference type="SUPFAM" id="SSF48371">
    <property type="entry name" value="ARM repeat"/>
    <property type="match status" value="1"/>
</dbReference>
<comment type="caution">
    <text evidence="2">The sequence shown here is derived from an EMBL/GenBank/DDBJ whole genome shotgun (WGS) entry which is preliminary data.</text>
</comment>
<dbReference type="EMBL" id="CAJNNV010003446">
    <property type="protein sequence ID" value="CAE8589039.1"/>
    <property type="molecule type" value="Genomic_DNA"/>
</dbReference>
<dbReference type="InterPro" id="IPR026003">
    <property type="entry name" value="Cohesin_HEAT"/>
</dbReference>
<reference evidence="2" key="1">
    <citation type="submission" date="2021-02" db="EMBL/GenBank/DDBJ databases">
        <authorList>
            <person name="Dougan E. K."/>
            <person name="Rhodes N."/>
            <person name="Thang M."/>
            <person name="Chan C."/>
        </authorList>
    </citation>
    <scope>NUCLEOTIDE SEQUENCE</scope>
</reference>
<feature type="region of interest" description="Disordered" evidence="1">
    <location>
        <begin position="1"/>
        <end position="23"/>
    </location>
</feature>
<evidence type="ECO:0000313" key="3">
    <source>
        <dbReference type="Proteomes" id="UP000654075"/>
    </source>
</evidence>
<organism evidence="2 3">
    <name type="scientific">Polarella glacialis</name>
    <name type="common">Dinoflagellate</name>
    <dbReference type="NCBI Taxonomy" id="89957"/>
    <lineage>
        <taxon>Eukaryota</taxon>
        <taxon>Sar</taxon>
        <taxon>Alveolata</taxon>
        <taxon>Dinophyceae</taxon>
        <taxon>Suessiales</taxon>
        <taxon>Suessiaceae</taxon>
        <taxon>Polarella</taxon>
    </lineage>
</organism>
<dbReference type="Pfam" id="PF12765">
    <property type="entry name" value="Cohesin_HEAT"/>
    <property type="match status" value="2"/>
</dbReference>
<proteinExistence type="predicted"/>
<keyword evidence="3" id="KW-1185">Reference proteome</keyword>
<dbReference type="InterPro" id="IPR016024">
    <property type="entry name" value="ARM-type_fold"/>
</dbReference>
<dbReference type="InterPro" id="IPR011989">
    <property type="entry name" value="ARM-like"/>
</dbReference>
<evidence type="ECO:0000313" key="2">
    <source>
        <dbReference type="EMBL" id="CAE8589039.1"/>
    </source>
</evidence>
<feature type="non-terminal residue" evidence="2">
    <location>
        <position position="705"/>
    </location>
</feature>
<protein>
    <submittedName>
        <fullName evidence="2">Uncharacterized protein</fullName>
    </submittedName>
</protein>
<gene>
    <name evidence="2" type="ORF">PGLA1383_LOCUS7819</name>
</gene>
<dbReference type="Proteomes" id="UP000654075">
    <property type="component" value="Unassembled WGS sequence"/>
</dbReference>
<feature type="non-terminal residue" evidence="2">
    <location>
        <position position="1"/>
    </location>
</feature>
<dbReference type="Gene3D" id="1.25.10.10">
    <property type="entry name" value="Leucine-rich Repeat Variant"/>
    <property type="match status" value="1"/>
</dbReference>
<sequence>EEARRELRKSFGDKLTAEPSDARDEDRQLLFAYLQAKGKDAGDAFNASFLLCSWAVPQDSAQALHSKAGRKKRRGSAVKHKVTTAGAEDDAIAPSWVLNTWADLKASSLAWGRAGLGKSSPTAARAALSLYRQLLLGEVLPAADEQGAAVSLPPLQRARSVESSVCSGGFVSVARPVFSSVAFTRALAGLAAARSAAPPAAPSVGEAAAALGFRDESPWVRTAAVDLSQQLLGEGHEEERRRAVAARLSDPSIGVRRAAFRASCALLQPGLSPEVLTGQAAELLRRVRDEAPHVREQVLGALERTLLPQPLAQASLGLLVDVVRQPGVGSQGLRDVLAAHCAAAVAARSSGQEASKPQAGAAKAEASLLALATGAFRGVKVISAQSSAAAQSPELDVAAAIETALDVEAMAPWTLILEQIGQLRPTALHPHIPLLQAWLADAAGSETSRDRLGEEELGRSSGSRGATPELLVRTACRLLSDILPSWVAVGKGSTAAALHKDKVCQSLLSSLKVLLEDSGSGLTRAAAECLCTLATHCSDLGAGGAATEKELLTKSLGSIDHLRQVVQAGPLSAAAQRQLCRQAWFLCTVLEFADLDALQSLVEPRSSSGQEFALVPGDHDGGFASSACSLLCSLWEKAPAALRPVLIPCMGFLLRRHSALLRPEPGKLGALLLLREALRSPESSLRLASSEALASLLAVYEKAAE</sequence>